<protein>
    <submittedName>
        <fullName evidence="2">NAD(P)-dependent dehydrogenase, short-chain alcohol dehydrogenase family</fullName>
    </submittedName>
</protein>
<evidence type="ECO:0000313" key="2">
    <source>
        <dbReference type="EMBL" id="SER93657.1"/>
    </source>
</evidence>
<accession>A0A1H9T9B6</accession>
<sequence length="348" mass="37369">MVTTRHTPSSCTGHDGRAARGRGAYRVGMTPSRPAEALDWLLDKSVVLGWSKVGPAVRRLWWPADPPPDALRGKHVVVTGASGGLGLATAAGLAALGADVHLVGRSLERLHEAERTITAEHPDARLHSSACDVGDLDAVESWCAALVGEVPSLHALVHNAGLLPPERRTTAQGHELTLATHVLGPHLMTFRLAGALRGGRVLVVSSGGMYGQALPEHDYEYAEGEYSGVKAYARTKRMQVVLAEQWAQHLAADGIHVAALHPGWGRTAGLDEALPGFVKVMGPLLRSAEGGADTTVWLAATPEQWPSGRFWQDRQPRPTHYGPLHQESAEARQRLWEFVREQTGVPAV</sequence>
<gene>
    <name evidence="2" type="ORF">SAMN05216199_1491</name>
</gene>
<dbReference type="AlphaFoldDB" id="A0A1H9T9B6"/>
<feature type="compositionally biased region" description="Polar residues" evidence="1">
    <location>
        <begin position="1"/>
        <end position="12"/>
    </location>
</feature>
<evidence type="ECO:0000313" key="3">
    <source>
        <dbReference type="Proteomes" id="UP000199019"/>
    </source>
</evidence>
<evidence type="ECO:0000256" key="1">
    <source>
        <dbReference type="SAM" id="MobiDB-lite"/>
    </source>
</evidence>
<dbReference type="Proteomes" id="UP000199019">
    <property type="component" value="Unassembled WGS sequence"/>
</dbReference>
<dbReference type="Gene3D" id="3.40.50.720">
    <property type="entry name" value="NAD(P)-binding Rossmann-like Domain"/>
    <property type="match status" value="1"/>
</dbReference>
<dbReference type="EMBL" id="FOHB01000002">
    <property type="protein sequence ID" value="SER93657.1"/>
    <property type="molecule type" value="Genomic_DNA"/>
</dbReference>
<keyword evidence="3" id="KW-1185">Reference proteome</keyword>
<dbReference type="InterPro" id="IPR052992">
    <property type="entry name" value="SDR_member_12"/>
</dbReference>
<dbReference type="PANTHER" id="PTHR44656">
    <property type="entry name" value="DEHYDROGENASE/REDUCTASE SDR FAMILY MEMBER 12"/>
    <property type="match status" value="1"/>
</dbReference>
<name>A0A1H9T9B6_9MICO</name>
<dbReference type="InterPro" id="IPR002347">
    <property type="entry name" value="SDR_fam"/>
</dbReference>
<feature type="region of interest" description="Disordered" evidence="1">
    <location>
        <begin position="1"/>
        <end position="23"/>
    </location>
</feature>
<organism evidence="2 3">
    <name type="scientific">Pedococcus cremeus</name>
    <dbReference type="NCBI Taxonomy" id="587636"/>
    <lineage>
        <taxon>Bacteria</taxon>
        <taxon>Bacillati</taxon>
        <taxon>Actinomycetota</taxon>
        <taxon>Actinomycetes</taxon>
        <taxon>Micrococcales</taxon>
        <taxon>Intrasporangiaceae</taxon>
        <taxon>Pedococcus</taxon>
    </lineage>
</organism>
<reference evidence="3" key="1">
    <citation type="submission" date="2016-10" db="EMBL/GenBank/DDBJ databases">
        <authorList>
            <person name="Varghese N."/>
            <person name="Submissions S."/>
        </authorList>
    </citation>
    <scope>NUCLEOTIDE SEQUENCE [LARGE SCALE GENOMIC DNA]</scope>
    <source>
        <strain evidence="3">CGMCC 1.6963</strain>
    </source>
</reference>
<dbReference type="STRING" id="587636.SAMN05216199_1491"/>
<dbReference type="SUPFAM" id="SSF51735">
    <property type="entry name" value="NAD(P)-binding Rossmann-fold domains"/>
    <property type="match status" value="1"/>
</dbReference>
<dbReference type="Pfam" id="PF00106">
    <property type="entry name" value="adh_short"/>
    <property type="match status" value="1"/>
</dbReference>
<dbReference type="InterPro" id="IPR036291">
    <property type="entry name" value="NAD(P)-bd_dom_sf"/>
</dbReference>
<proteinExistence type="predicted"/>
<dbReference type="PRINTS" id="PR00081">
    <property type="entry name" value="GDHRDH"/>
</dbReference>
<dbReference type="PANTHER" id="PTHR44656:SF7">
    <property type="entry name" value="DEHYDROGENASE_REDUCTASE SDR FAMILY MEMBER 12"/>
    <property type="match status" value="1"/>
</dbReference>